<protein>
    <recommendedName>
        <fullName evidence="1">UPF0285 protein LI82_05805</fullName>
    </recommendedName>
</protein>
<dbReference type="HAMAP" id="MF_01087">
    <property type="entry name" value="UPF0285"/>
    <property type="match status" value="1"/>
</dbReference>
<evidence type="ECO:0000313" key="2">
    <source>
        <dbReference type="EMBL" id="KGK98811.1"/>
    </source>
</evidence>
<dbReference type="InterPro" id="IPR016735">
    <property type="entry name" value="Methan_mark_12"/>
</dbReference>
<dbReference type="PIRSF" id="PIRSF018783">
    <property type="entry name" value="UCP018783"/>
    <property type="match status" value="1"/>
</dbReference>
<keyword evidence="3" id="KW-1185">Reference proteome</keyword>
<evidence type="ECO:0000256" key="1">
    <source>
        <dbReference type="HAMAP-Rule" id="MF_01087"/>
    </source>
</evidence>
<evidence type="ECO:0000313" key="3">
    <source>
        <dbReference type="Proteomes" id="UP000029859"/>
    </source>
</evidence>
<accession>A0A099T3K2</accession>
<dbReference type="Proteomes" id="UP000029859">
    <property type="component" value="Unassembled WGS sequence"/>
</dbReference>
<name>A0A099T3K2_METMT</name>
<proteinExistence type="inferred from homology"/>
<reference evidence="2 3" key="1">
    <citation type="submission" date="2014-09" db="EMBL/GenBank/DDBJ databases">
        <title>Draft genome sequence of an obligately methylotrophic methanogen, Methanococcoides methylutens, isolated from marine sediment.</title>
        <authorList>
            <person name="Guan Y."/>
            <person name="Ngugi D.K."/>
            <person name="Blom J."/>
            <person name="Ali S."/>
            <person name="Ferry J.G."/>
            <person name="Stingl U."/>
        </authorList>
    </citation>
    <scope>NUCLEOTIDE SEQUENCE [LARGE SCALE GENOMIC DNA]</scope>
    <source>
        <strain evidence="2 3">DSM 2657</strain>
    </source>
</reference>
<dbReference type="AlphaFoldDB" id="A0A099T3K2"/>
<sequence length="326" mass="34019">MMFIGVDHGTNAMRFAGVGKGDVKTFELPRSEVASMSGPEILDSFTSNLGVDISDIELAAVTYSMGDGIAAIEDLKDVSSRGVISIEGVGKKTGAGTRIFDAIKESVIPAVLIPGIHSKSNTDPRMNVFSHSTSPEKIGIAYNAYCRGVDDFVVSDISSNTVTVGVCGGKLVGAIDACIFAPGTQHGPLDLEAIRDVDAGKCSANDAFMNAGVLSRSPYSSVNELLEALKGKEDEAVLAMDRISLFAAMEIAAMQVLMEDHGARGEVFLAGSMGEEDHVVGRIGRHMGVTPAVLGKWSASIGCAEIARDIAGGAGRILGLDVNFSF</sequence>
<dbReference type="EMBL" id="JRHO01000010">
    <property type="protein sequence ID" value="KGK98811.1"/>
    <property type="molecule type" value="Genomic_DNA"/>
</dbReference>
<organism evidence="2 3">
    <name type="scientific">Methanococcoides methylutens</name>
    <dbReference type="NCBI Taxonomy" id="2226"/>
    <lineage>
        <taxon>Archaea</taxon>
        <taxon>Methanobacteriati</taxon>
        <taxon>Methanobacteriota</taxon>
        <taxon>Stenosarchaea group</taxon>
        <taxon>Methanomicrobia</taxon>
        <taxon>Methanosarcinales</taxon>
        <taxon>Methanosarcinaceae</taxon>
        <taxon>Methanococcoides</taxon>
    </lineage>
</organism>
<comment type="caution">
    <text evidence="2">The sequence shown here is derived from an EMBL/GenBank/DDBJ whole genome shotgun (WGS) entry which is preliminary data.</text>
</comment>
<dbReference type="InterPro" id="IPR043129">
    <property type="entry name" value="ATPase_NBD"/>
</dbReference>
<comment type="similarity">
    <text evidence="1">Belongs to the UPF0285 family.</text>
</comment>
<gene>
    <name evidence="2" type="ORF">LI82_05805</name>
</gene>
<dbReference type="SUPFAM" id="SSF53067">
    <property type="entry name" value="Actin-like ATPase domain"/>
    <property type="match status" value="1"/>
</dbReference>
<dbReference type="NCBIfam" id="TIGR03281">
    <property type="entry name" value="methan_mark_12"/>
    <property type="match status" value="1"/>
</dbReference>